<name>A0AAN6YI98_9PEZI</name>
<evidence type="ECO:0000256" key="1">
    <source>
        <dbReference type="SAM" id="MobiDB-lite"/>
    </source>
</evidence>
<keyword evidence="3" id="KW-1185">Reference proteome</keyword>
<comment type="caution">
    <text evidence="2">The sequence shown here is derived from an EMBL/GenBank/DDBJ whole genome shotgun (WGS) entry which is preliminary data.</text>
</comment>
<sequence>MPKKRHRTKYSKPQSTAPASLSSTGSNNNGALLLTGHKKNVHYFPPSESRSVNQLLESLRRVGINNSPHRSSPLAVHPTVPPDIRNILQLPETPAPRPRRPVRRDASGRRLPPGPAAPRSWVEPSAPVRRRRSRRGQTAAFALTPLPCGYDYLPAKGSLMDMALRRLASDWEFQKEYCQQYLYDLPTHIRMLLVRYVTLYHRDGVFISDLRAILLPPPPDPEDQEELAIEEEDPSSVNENFNHLDLTGSCGRSLTLRELSDLLSRPPPEAAELPDSWDAADEKAGPAIPAAVSVPRPLLLKLTHLSLALDPDTPASSISWRHLLTFASQHQNLTHLSLAFWPEPNLTPNAKYSSVVSDDGRIVQYGGTGAYSHTLDDDWSEAVMILSRLSRSLYELEYLDLTGCASWSPALWTREDHDTVDWVRHWGKMTTVLLCPGYELPDDDLSLGDMIDYRQLLNNRRTLERHVRSARAGQGRIFTVESNTKVPEWYLAELLFVHTQAS</sequence>
<reference evidence="2" key="2">
    <citation type="submission" date="2023-05" db="EMBL/GenBank/DDBJ databases">
        <authorList>
            <consortium name="Lawrence Berkeley National Laboratory"/>
            <person name="Steindorff A."/>
            <person name="Hensen N."/>
            <person name="Bonometti L."/>
            <person name="Westerberg I."/>
            <person name="Brannstrom I.O."/>
            <person name="Guillou S."/>
            <person name="Cros-Aarteil S."/>
            <person name="Calhoun S."/>
            <person name="Haridas S."/>
            <person name="Kuo A."/>
            <person name="Mondo S."/>
            <person name="Pangilinan J."/>
            <person name="Riley R."/>
            <person name="Labutti K."/>
            <person name="Andreopoulos B."/>
            <person name="Lipzen A."/>
            <person name="Chen C."/>
            <person name="Yanf M."/>
            <person name="Daum C."/>
            <person name="Ng V."/>
            <person name="Clum A."/>
            <person name="Ohm R."/>
            <person name="Martin F."/>
            <person name="Silar P."/>
            <person name="Natvig D."/>
            <person name="Lalanne C."/>
            <person name="Gautier V."/>
            <person name="Ament-Velasquez S.L."/>
            <person name="Kruys A."/>
            <person name="Hutchinson M.I."/>
            <person name="Powell A.J."/>
            <person name="Barry K."/>
            <person name="Miller A.N."/>
            <person name="Grigoriev I.V."/>
            <person name="Debuchy R."/>
            <person name="Gladieux P."/>
            <person name="Thoren M.H."/>
            <person name="Johannesson H."/>
        </authorList>
    </citation>
    <scope>NUCLEOTIDE SEQUENCE</scope>
    <source>
        <strain evidence="2">PSN293</strain>
    </source>
</reference>
<feature type="region of interest" description="Disordered" evidence="1">
    <location>
        <begin position="64"/>
        <end position="136"/>
    </location>
</feature>
<dbReference type="Proteomes" id="UP001301769">
    <property type="component" value="Unassembled WGS sequence"/>
</dbReference>
<evidence type="ECO:0008006" key="4">
    <source>
        <dbReference type="Google" id="ProtNLM"/>
    </source>
</evidence>
<protein>
    <recommendedName>
        <fullName evidence="4">Tafazzin</fullName>
    </recommendedName>
</protein>
<feature type="region of interest" description="Disordered" evidence="1">
    <location>
        <begin position="1"/>
        <end position="32"/>
    </location>
</feature>
<dbReference type="EMBL" id="MU858052">
    <property type="protein sequence ID" value="KAK4218566.1"/>
    <property type="molecule type" value="Genomic_DNA"/>
</dbReference>
<feature type="compositionally biased region" description="Basic residues" evidence="1">
    <location>
        <begin position="1"/>
        <end position="10"/>
    </location>
</feature>
<organism evidence="2 3">
    <name type="scientific">Rhypophila decipiens</name>
    <dbReference type="NCBI Taxonomy" id="261697"/>
    <lineage>
        <taxon>Eukaryota</taxon>
        <taxon>Fungi</taxon>
        <taxon>Dikarya</taxon>
        <taxon>Ascomycota</taxon>
        <taxon>Pezizomycotina</taxon>
        <taxon>Sordariomycetes</taxon>
        <taxon>Sordariomycetidae</taxon>
        <taxon>Sordariales</taxon>
        <taxon>Naviculisporaceae</taxon>
        <taxon>Rhypophila</taxon>
    </lineage>
</organism>
<evidence type="ECO:0000313" key="2">
    <source>
        <dbReference type="EMBL" id="KAK4218566.1"/>
    </source>
</evidence>
<reference evidence="2" key="1">
    <citation type="journal article" date="2023" name="Mol. Phylogenet. Evol.">
        <title>Genome-scale phylogeny and comparative genomics of the fungal order Sordariales.</title>
        <authorList>
            <person name="Hensen N."/>
            <person name="Bonometti L."/>
            <person name="Westerberg I."/>
            <person name="Brannstrom I.O."/>
            <person name="Guillou S."/>
            <person name="Cros-Aarteil S."/>
            <person name="Calhoun S."/>
            <person name="Haridas S."/>
            <person name="Kuo A."/>
            <person name="Mondo S."/>
            <person name="Pangilinan J."/>
            <person name="Riley R."/>
            <person name="LaButti K."/>
            <person name="Andreopoulos B."/>
            <person name="Lipzen A."/>
            <person name="Chen C."/>
            <person name="Yan M."/>
            <person name="Daum C."/>
            <person name="Ng V."/>
            <person name="Clum A."/>
            <person name="Steindorff A."/>
            <person name="Ohm R.A."/>
            <person name="Martin F."/>
            <person name="Silar P."/>
            <person name="Natvig D.O."/>
            <person name="Lalanne C."/>
            <person name="Gautier V."/>
            <person name="Ament-Velasquez S.L."/>
            <person name="Kruys A."/>
            <person name="Hutchinson M.I."/>
            <person name="Powell A.J."/>
            <person name="Barry K."/>
            <person name="Miller A.N."/>
            <person name="Grigoriev I.V."/>
            <person name="Debuchy R."/>
            <person name="Gladieux P."/>
            <person name="Hiltunen Thoren M."/>
            <person name="Johannesson H."/>
        </authorList>
    </citation>
    <scope>NUCLEOTIDE SEQUENCE</scope>
    <source>
        <strain evidence="2">PSN293</strain>
    </source>
</reference>
<gene>
    <name evidence="2" type="ORF">QBC37DRAFT_305473</name>
</gene>
<proteinExistence type="predicted"/>
<dbReference type="AlphaFoldDB" id="A0AAN6YI98"/>
<accession>A0AAN6YI98</accession>
<evidence type="ECO:0000313" key="3">
    <source>
        <dbReference type="Proteomes" id="UP001301769"/>
    </source>
</evidence>
<feature type="compositionally biased region" description="Polar residues" evidence="1">
    <location>
        <begin position="11"/>
        <end position="30"/>
    </location>
</feature>